<feature type="transmembrane region" description="Helical" evidence="2">
    <location>
        <begin position="137"/>
        <end position="158"/>
    </location>
</feature>
<reference evidence="6" key="1">
    <citation type="journal article" date="2019" name="Int. J. Syst. Evol. Microbiol.">
        <title>The Global Catalogue of Microorganisms (GCM) 10K type strain sequencing project: providing services to taxonomists for standard genome sequencing and annotation.</title>
        <authorList>
            <consortium name="The Broad Institute Genomics Platform"/>
            <consortium name="The Broad Institute Genome Sequencing Center for Infectious Disease"/>
            <person name="Wu L."/>
            <person name="Ma J."/>
        </authorList>
    </citation>
    <scope>NUCLEOTIDE SEQUENCE [LARGE SCALE GENOMIC DNA]</scope>
    <source>
        <strain evidence="6">JCM 14326</strain>
    </source>
</reference>
<feature type="transmembrane region" description="Helical" evidence="2">
    <location>
        <begin position="450"/>
        <end position="472"/>
    </location>
</feature>
<evidence type="ECO:0000259" key="3">
    <source>
        <dbReference type="Pfam" id="PF01757"/>
    </source>
</evidence>
<feature type="transmembrane region" description="Helical" evidence="2">
    <location>
        <begin position="30"/>
        <end position="46"/>
    </location>
</feature>
<dbReference type="PANTHER" id="PTHR23028:SF53">
    <property type="entry name" value="ACYL_TRANSF_3 DOMAIN-CONTAINING PROTEIN"/>
    <property type="match status" value="1"/>
</dbReference>
<feature type="transmembrane region" description="Helical" evidence="2">
    <location>
        <begin position="170"/>
        <end position="191"/>
    </location>
</feature>
<protein>
    <recommendedName>
        <fullName evidence="7">Peptidoglycan/LPS O-acetylase OafA/YrhL, contains acyltransferase and SGNH-hydrolase domains</fullName>
    </recommendedName>
</protein>
<keyword evidence="2" id="KW-0472">Membrane</keyword>
<dbReference type="PANTHER" id="PTHR23028">
    <property type="entry name" value="ACETYLTRANSFERASE"/>
    <property type="match status" value="1"/>
</dbReference>
<feature type="domain" description="Acyltransferase 3" evidence="3">
    <location>
        <begin position="3"/>
        <end position="365"/>
    </location>
</feature>
<feature type="transmembrane region" description="Helical" evidence="2">
    <location>
        <begin position="258"/>
        <end position="277"/>
    </location>
</feature>
<evidence type="ECO:0000259" key="4">
    <source>
        <dbReference type="Pfam" id="PF19040"/>
    </source>
</evidence>
<evidence type="ECO:0000256" key="1">
    <source>
        <dbReference type="SAM" id="MobiDB-lite"/>
    </source>
</evidence>
<keyword evidence="6" id="KW-1185">Reference proteome</keyword>
<evidence type="ECO:0000313" key="6">
    <source>
        <dbReference type="Proteomes" id="UP001501094"/>
    </source>
</evidence>
<keyword evidence="2" id="KW-1133">Transmembrane helix</keyword>
<feature type="region of interest" description="Disordered" evidence="1">
    <location>
        <begin position="494"/>
        <end position="517"/>
    </location>
</feature>
<dbReference type="EMBL" id="BAAANL010000001">
    <property type="protein sequence ID" value="GAA1851226.1"/>
    <property type="molecule type" value="Genomic_DNA"/>
</dbReference>
<dbReference type="InterPro" id="IPR043968">
    <property type="entry name" value="SGNH"/>
</dbReference>
<dbReference type="Proteomes" id="UP001501094">
    <property type="component" value="Unassembled WGS sequence"/>
</dbReference>
<proteinExistence type="predicted"/>
<comment type="caution">
    <text evidence="5">The sequence shown here is derived from an EMBL/GenBank/DDBJ whole genome shotgun (WGS) entry which is preliminary data.</text>
</comment>
<feature type="transmembrane region" description="Helical" evidence="2">
    <location>
        <begin position="7"/>
        <end position="24"/>
    </location>
</feature>
<organism evidence="5 6">
    <name type="scientific">Myceligenerans crystallogenes</name>
    <dbReference type="NCBI Taxonomy" id="316335"/>
    <lineage>
        <taxon>Bacteria</taxon>
        <taxon>Bacillati</taxon>
        <taxon>Actinomycetota</taxon>
        <taxon>Actinomycetes</taxon>
        <taxon>Micrococcales</taxon>
        <taxon>Promicromonosporaceae</taxon>
        <taxon>Myceligenerans</taxon>
    </lineage>
</organism>
<name>A0ABP4ZJ06_9MICO</name>
<feature type="transmembrane region" description="Helical" evidence="2">
    <location>
        <begin position="230"/>
        <end position="252"/>
    </location>
</feature>
<feature type="transmembrane region" description="Helical" evidence="2">
    <location>
        <begin position="197"/>
        <end position="218"/>
    </location>
</feature>
<dbReference type="Pfam" id="PF01757">
    <property type="entry name" value="Acyl_transf_3"/>
    <property type="match status" value="1"/>
</dbReference>
<feature type="transmembrane region" description="Helical" evidence="2">
    <location>
        <begin position="346"/>
        <end position="366"/>
    </location>
</feature>
<evidence type="ECO:0000256" key="2">
    <source>
        <dbReference type="SAM" id="Phobius"/>
    </source>
</evidence>
<feature type="domain" description="SGNH" evidence="4">
    <location>
        <begin position="529"/>
        <end position="755"/>
    </location>
</feature>
<dbReference type="Pfam" id="PF19040">
    <property type="entry name" value="SGNH"/>
    <property type="match status" value="1"/>
</dbReference>
<evidence type="ECO:0008006" key="7">
    <source>
        <dbReference type="Google" id="ProtNLM"/>
    </source>
</evidence>
<feature type="transmembrane region" description="Helical" evidence="2">
    <location>
        <begin position="318"/>
        <end position="340"/>
    </location>
</feature>
<evidence type="ECO:0000313" key="5">
    <source>
        <dbReference type="EMBL" id="GAA1851226.1"/>
    </source>
</evidence>
<dbReference type="InterPro" id="IPR002656">
    <property type="entry name" value="Acyl_transf_3_dom"/>
</dbReference>
<sequence length="768" mass="79264">MGEIDGLRGVALTLVVLFHVFGGGRVSGGVDVFLVISGYLTAGSVLRRASTGRLTVPGAWAKDLVRLAPTALVVLLAVVGGMFALLPAPRWEAVLREAAASATSWENWRLIDAELAYGAAGPAASPLQHFWSLAVQVQYLAALPVLALGCAMLAGYAGRVSARAMTATRVFAVVVGTLTAASFAFAVWQTSADQPVAYFHGFARVWEIGAGALLALVAPRLRMAGSLRAVAGWTGLVAVVSCGFLFDGGALFPGPATLFPVTGALLVLVATAGAPTAPEAPARGARAGSGVPAEVAPRRDGAALGTLRRVLGSSAPRWLATISYALYVWHWPVLIGWLAATGRERAGIADGAGIVGVSVLLAWATVRWVARPVERWAAGERVTGQRVAGPSGRRVAERSPAGQLVAGPAGWRVFGRWVARSAGRRVFGRWVAGSAGRPGARPVERKVSRAHIAGVVLAVVSALVAGGSWVAADRIAQGDVAELAQLRQPSAAHPGAAALRAGQEPASPDVPFRPSAGIAARDGRHVTDCANGDRAATEVVSCVIAAPDGEPAKRVHLVGGSHTQHWEDAWVQVAEGAGWEVTAIIKHGCRLAVGKAGTQPGCPGWAANALDHVIAERPDVVVVEGTETTTDGTDVLLPEQAAVWAKLTDAGIPVIAVRDTPRFDRPPPDCLAANAGLPRPEAVAACSVPRSEVFAEASPANAGTPGAAGAGVVHLDLTDAICGPETCAPVVGNVLVYRDEDHFTGTYVTTLGPDLESALRREAPWLFS</sequence>
<gene>
    <name evidence="5" type="ORF">GCM10009751_04600</name>
</gene>
<accession>A0ABP4ZJ06</accession>
<feature type="transmembrane region" description="Helical" evidence="2">
    <location>
        <begin position="67"/>
        <end position="86"/>
    </location>
</feature>
<keyword evidence="2" id="KW-0812">Transmembrane</keyword>
<dbReference type="InterPro" id="IPR050879">
    <property type="entry name" value="Acyltransferase_3"/>
</dbReference>